<protein>
    <recommendedName>
        <fullName evidence="8 18">3-dehydroquinate synthase</fullName>
        <shortName evidence="18">DHQS</shortName>
        <ecNumber evidence="7 18">4.2.3.4</ecNumber>
    </recommendedName>
</protein>
<dbReference type="AlphaFoldDB" id="A0A7X2TA31"/>
<evidence type="ECO:0000256" key="14">
    <source>
        <dbReference type="ARBA" id="ARBA00023027"/>
    </source>
</evidence>
<keyword evidence="15 18" id="KW-0057">Aromatic amino acid biosynthesis</keyword>
<dbReference type="GO" id="GO:0003856">
    <property type="term" value="F:3-dehydroquinate synthase activity"/>
    <property type="evidence" value="ECO:0007669"/>
    <property type="project" value="UniProtKB-UniRule"/>
</dbReference>
<evidence type="ECO:0000256" key="12">
    <source>
        <dbReference type="ARBA" id="ARBA00022741"/>
    </source>
</evidence>
<name>A0A7X2TA31_9FIRM</name>
<dbReference type="CDD" id="cd08195">
    <property type="entry name" value="DHQS"/>
    <property type="match status" value="1"/>
</dbReference>
<dbReference type="Pfam" id="PF01761">
    <property type="entry name" value="DHQ_synthase"/>
    <property type="match status" value="1"/>
</dbReference>
<feature type="binding site" evidence="18">
    <location>
        <begin position="171"/>
        <end position="174"/>
    </location>
    <ligand>
        <name>NAD(+)</name>
        <dbReference type="ChEBI" id="CHEBI:57540"/>
    </ligand>
</feature>
<dbReference type="GO" id="GO:0009073">
    <property type="term" value="P:aromatic amino acid family biosynthetic process"/>
    <property type="evidence" value="ECO:0007669"/>
    <property type="project" value="UniProtKB-KW"/>
</dbReference>
<comment type="similarity">
    <text evidence="6 18">Belongs to the sugar phosphate cyclases superfamily. Dehydroquinate synthase family.</text>
</comment>
<dbReference type="GO" id="GO:0005737">
    <property type="term" value="C:cytoplasm"/>
    <property type="evidence" value="ECO:0007669"/>
    <property type="project" value="UniProtKB-SubCell"/>
</dbReference>
<feature type="binding site" evidence="18">
    <location>
        <position position="144"/>
    </location>
    <ligand>
        <name>NAD(+)</name>
        <dbReference type="ChEBI" id="CHEBI:57540"/>
    </ligand>
</feature>
<comment type="caution">
    <text evidence="21">The sequence shown here is derived from an EMBL/GenBank/DDBJ whole genome shotgun (WGS) entry which is preliminary data.</text>
</comment>
<keyword evidence="14 18" id="KW-0520">NAD</keyword>
<dbReference type="UniPathway" id="UPA00053">
    <property type="reaction ID" value="UER00085"/>
</dbReference>
<dbReference type="Gene3D" id="1.20.1090.10">
    <property type="entry name" value="Dehydroquinate synthase-like - alpha domain"/>
    <property type="match status" value="1"/>
</dbReference>
<feature type="binding site" evidence="18">
    <location>
        <position position="264"/>
    </location>
    <ligand>
        <name>Zn(2+)</name>
        <dbReference type="ChEBI" id="CHEBI:29105"/>
    </ligand>
</feature>
<dbReference type="InterPro" id="IPR056179">
    <property type="entry name" value="DHQS_C"/>
</dbReference>
<feature type="domain" description="3-dehydroquinate synthase N-terminal" evidence="19">
    <location>
        <begin position="69"/>
        <end position="180"/>
    </location>
</feature>
<evidence type="ECO:0000256" key="6">
    <source>
        <dbReference type="ARBA" id="ARBA00005412"/>
    </source>
</evidence>
<accession>A0A7X2TA31</accession>
<keyword evidence="10 18" id="KW-0028">Amino-acid biosynthesis</keyword>
<comment type="cofactor">
    <cofactor evidence="2 18">
        <name>NAD(+)</name>
        <dbReference type="ChEBI" id="CHEBI:57540"/>
    </cofactor>
</comment>
<keyword evidence="13 18" id="KW-0862">Zinc</keyword>
<evidence type="ECO:0000256" key="7">
    <source>
        <dbReference type="ARBA" id="ARBA00013031"/>
    </source>
</evidence>
<dbReference type="EC" id="4.2.3.4" evidence="7 18"/>
<sequence length="375" mass="41734">MKKLTCSAESSHKTEIYIHNGLREHLYELKDKFEKYNSIVIITDKNVAKHYLRLVVQQMKSFGGNVYSIVIPAGEMSKNLSQVESIYYKLAEFNVTRSDAIVALGGGVVGDLAGFCAATYLRGIDFFQIPTSLIAMTDSSVGSKTGVDLDVGKNLVGAFYPAKAVFVDPECLMTLEDRYFIDGMAEVIKYGCIASSKLFVRLAGYQYQEDLQDDMEEIVAKCLQIKRNIVEEDEKESGVRRILNFGHTIGHVIENYFGYEGYSHGEGVAVGMYNITKMSVREGITSQEDLDNLGKMLIKYGLPIDMPDMDLKRVQEIVAHDKKFTGDILNVCVMPRIGTAEIVRVQKDKAIDLFTPDAAETEMSAPVSADQSDQN</sequence>
<feature type="binding site" evidence="18">
    <location>
        <position position="247"/>
    </location>
    <ligand>
        <name>Zn(2+)</name>
        <dbReference type="ChEBI" id="CHEBI:29105"/>
    </ligand>
</feature>
<dbReference type="PANTHER" id="PTHR43622">
    <property type="entry name" value="3-DEHYDROQUINATE SYNTHASE"/>
    <property type="match status" value="1"/>
</dbReference>
<keyword evidence="12 18" id="KW-0547">Nucleotide-binding</keyword>
<dbReference type="PIRSF" id="PIRSF001455">
    <property type="entry name" value="DHQ_synth"/>
    <property type="match status" value="1"/>
</dbReference>
<evidence type="ECO:0000259" key="20">
    <source>
        <dbReference type="Pfam" id="PF24621"/>
    </source>
</evidence>
<evidence type="ECO:0000256" key="10">
    <source>
        <dbReference type="ARBA" id="ARBA00022605"/>
    </source>
</evidence>
<evidence type="ECO:0000256" key="16">
    <source>
        <dbReference type="ARBA" id="ARBA00023239"/>
    </source>
</evidence>
<evidence type="ECO:0000256" key="17">
    <source>
        <dbReference type="ARBA" id="ARBA00023285"/>
    </source>
</evidence>
<dbReference type="SUPFAM" id="SSF56796">
    <property type="entry name" value="Dehydroquinate synthase-like"/>
    <property type="match status" value="1"/>
</dbReference>
<comment type="caution">
    <text evidence="18">Lacks conserved residue(s) required for the propagation of feature annotation.</text>
</comment>
<keyword evidence="17 18" id="KW-0170">Cobalt</keyword>
<keyword evidence="9 18" id="KW-0963">Cytoplasm</keyword>
<feature type="binding site" evidence="18">
    <location>
        <position position="186"/>
    </location>
    <ligand>
        <name>Zn(2+)</name>
        <dbReference type="ChEBI" id="CHEBI:29105"/>
    </ligand>
</feature>
<organism evidence="21 22">
    <name type="scientific">Pseudoramibacter porci</name>
    <dbReference type="NCBI Taxonomy" id="2606631"/>
    <lineage>
        <taxon>Bacteria</taxon>
        <taxon>Bacillati</taxon>
        <taxon>Bacillota</taxon>
        <taxon>Clostridia</taxon>
        <taxon>Eubacteriales</taxon>
        <taxon>Eubacteriaceae</taxon>
        <taxon>Pseudoramibacter</taxon>
    </lineage>
</organism>
<feature type="domain" description="3-dehydroquinate synthase C-terminal" evidence="20">
    <location>
        <begin position="183"/>
        <end position="323"/>
    </location>
</feature>
<dbReference type="NCBIfam" id="TIGR01357">
    <property type="entry name" value="aroB"/>
    <property type="match status" value="1"/>
</dbReference>
<keyword evidence="22" id="KW-1185">Reference proteome</keyword>
<dbReference type="GO" id="GO:0009423">
    <property type="term" value="P:chorismate biosynthetic process"/>
    <property type="evidence" value="ECO:0007669"/>
    <property type="project" value="UniProtKB-UniRule"/>
</dbReference>
<evidence type="ECO:0000313" key="22">
    <source>
        <dbReference type="Proteomes" id="UP000461754"/>
    </source>
</evidence>
<feature type="binding site" evidence="18">
    <location>
        <begin position="107"/>
        <end position="111"/>
    </location>
    <ligand>
        <name>NAD(+)</name>
        <dbReference type="ChEBI" id="CHEBI:57540"/>
    </ligand>
</feature>
<dbReference type="InterPro" id="IPR050071">
    <property type="entry name" value="Dehydroquinate_synthase"/>
</dbReference>
<feature type="binding site" evidence="18">
    <location>
        <position position="153"/>
    </location>
    <ligand>
        <name>NAD(+)</name>
        <dbReference type="ChEBI" id="CHEBI:57540"/>
    </ligand>
</feature>
<dbReference type="Pfam" id="PF24621">
    <property type="entry name" value="DHQS_C"/>
    <property type="match status" value="1"/>
</dbReference>
<dbReference type="GO" id="GO:0046872">
    <property type="term" value="F:metal ion binding"/>
    <property type="evidence" value="ECO:0007669"/>
    <property type="project" value="UniProtKB-KW"/>
</dbReference>
<evidence type="ECO:0000256" key="8">
    <source>
        <dbReference type="ARBA" id="ARBA00017684"/>
    </source>
</evidence>
<reference evidence="21 22" key="1">
    <citation type="submission" date="2019-08" db="EMBL/GenBank/DDBJ databases">
        <title>In-depth cultivation of the pig gut microbiome towards novel bacterial diversity and tailored functional studies.</title>
        <authorList>
            <person name="Wylensek D."/>
            <person name="Hitch T.C.A."/>
            <person name="Clavel T."/>
        </authorList>
    </citation>
    <scope>NUCLEOTIDE SEQUENCE [LARGE SCALE GENOMIC DNA]</scope>
    <source>
        <strain evidence="21 22">RF-744-FAT-4</strain>
    </source>
</reference>
<keyword evidence="11 18" id="KW-0479">Metal-binding</keyword>
<evidence type="ECO:0000256" key="4">
    <source>
        <dbReference type="ARBA" id="ARBA00004496"/>
    </source>
</evidence>
<dbReference type="GO" id="GO:0000166">
    <property type="term" value="F:nucleotide binding"/>
    <property type="evidence" value="ECO:0007669"/>
    <property type="project" value="UniProtKB-KW"/>
</dbReference>
<dbReference type="EMBL" id="VUMO01000001">
    <property type="protein sequence ID" value="MSS19076.1"/>
    <property type="molecule type" value="Genomic_DNA"/>
</dbReference>
<comment type="pathway">
    <text evidence="5 18">Metabolic intermediate biosynthesis; chorismate biosynthesis; chorismate from D-erythrose 4-phosphate and phosphoenolpyruvate: step 2/7.</text>
</comment>
<comment type="cofactor">
    <cofactor evidence="18">
        <name>Co(2+)</name>
        <dbReference type="ChEBI" id="CHEBI:48828"/>
    </cofactor>
    <cofactor evidence="18">
        <name>Zn(2+)</name>
        <dbReference type="ChEBI" id="CHEBI:29105"/>
    </cofactor>
    <text evidence="18">Binds 1 divalent metal cation per subunit. Can use either Co(2+) or Zn(2+).</text>
</comment>
<proteinExistence type="inferred from homology"/>
<feature type="binding site" evidence="18">
    <location>
        <begin position="131"/>
        <end position="132"/>
    </location>
    <ligand>
        <name>NAD(+)</name>
        <dbReference type="ChEBI" id="CHEBI:57540"/>
    </ligand>
</feature>
<keyword evidence="16 18" id="KW-0456">Lyase</keyword>
<evidence type="ECO:0000256" key="1">
    <source>
        <dbReference type="ARBA" id="ARBA00001393"/>
    </source>
</evidence>
<evidence type="ECO:0000313" key="21">
    <source>
        <dbReference type="EMBL" id="MSS19076.1"/>
    </source>
</evidence>
<evidence type="ECO:0000259" key="19">
    <source>
        <dbReference type="Pfam" id="PF01761"/>
    </source>
</evidence>
<comment type="function">
    <text evidence="18">Catalyzes the conversion of 3-deoxy-D-arabino-heptulosonate 7-phosphate (DAHP) to dehydroquinate (DHQ).</text>
</comment>
<dbReference type="InterPro" id="IPR016037">
    <property type="entry name" value="DHQ_synth_AroB"/>
</dbReference>
<dbReference type="Proteomes" id="UP000461754">
    <property type="component" value="Unassembled WGS sequence"/>
</dbReference>
<evidence type="ECO:0000256" key="15">
    <source>
        <dbReference type="ARBA" id="ARBA00023141"/>
    </source>
</evidence>
<dbReference type="InterPro" id="IPR030960">
    <property type="entry name" value="DHQS/DOIS_N"/>
</dbReference>
<evidence type="ECO:0000256" key="13">
    <source>
        <dbReference type="ARBA" id="ARBA00022833"/>
    </source>
</evidence>
<dbReference type="HAMAP" id="MF_00110">
    <property type="entry name" value="DHQ_synthase"/>
    <property type="match status" value="1"/>
</dbReference>
<dbReference type="FunFam" id="3.40.50.1970:FF:000007">
    <property type="entry name" value="Pentafunctional AROM polypeptide"/>
    <property type="match status" value="1"/>
</dbReference>
<dbReference type="RefSeq" id="WP_154575472.1">
    <property type="nucleotide sequence ID" value="NZ_VUMO01000001.1"/>
</dbReference>
<evidence type="ECO:0000256" key="9">
    <source>
        <dbReference type="ARBA" id="ARBA00022490"/>
    </source>
</evidence>
<evidence type="ECO:0000256" key="18">
    <source>
        <dbReference type="HAMAP-Rule" id="MF_00110"/>
    </source>
</evidence>
<comment type="catalytic activity">
    <reaction evidence="1 18">
        <text>7-phospho-2-dehydro-3-deoxy-D-arabino-heptonate = 3-dehydroquinate + phosphate</text>
        <dbReference type="Rhea" id="RHEA:21968"/>
        <dbReference type="ChEBI" id="CHEBI:32364"/>
        <dbReference type="ChEBI" id="CHEBI:43474"/>
        <dbReference type="ChEBI" id="CHEBI:58394"/>
        <dbReference type="EC" id="4.2.3.4"/>
    </reaction>
</comment>
<gene>
    <name evidence="18 21" type="primary">aroB</name>
    <name evidence="21" type="ORF">FYJ52_01430</name>
</gene>
<evidence type="ECO:0000256" key="3">
    <source>
        <dbReference type="ARBA" id="ARBA00001947"/>
    </source>
</evidence>
<dbReference type="PANTHER" id="PTHR43622:SF7">
    <property type="entry name" value="3-DEHYDROQUINATE SYNTHASE, CHLOROPLASTIC"/>
    <property type="match status" value="1"/>
</dbReference>
<dbReference type="InterPro" id="IPR030963">
    <property type="entry name" value="DHQ_synth_fam"/>
</dbReference>
<dbReference type="Gene3D" id="3.40.50.1970">
    <property type="match status" value="1"/>
</dbReference>
<dbReference type="GO" id="GO:0008652">
    <property type="term" value="P:amino acid biosynthetic process"/>
    <property type="evidence" value="ECO:0007669"/>
    <property type="project" value="UniProtKB-KW"/>
</dbReference>
<comment type="subcellular location">
    <subcellularLocation>
        <location evidence="4 18">Cytoplasm</location>
    </subcellularLocation>
</comment>
<comment type="cofactor">
    <cofactor evidence="3">
        <name>Zn(2+)</name>
        <dbReference type="ChEBI" id="CHEBI:29105"/>
    </cofactor>
</comment>
<evidence type="ECO:0000256" key="2">
    <source>
        <dbReference type="ARBA" id="ARBA00001911"/>
    </source>
</evidence>
<evidence type="ECO:0000256" key="11">
    <source>
        <dbReference type="ARBA" id="ARBA00022723"/>
    </source>
</evidence>
<evidence type="ECO:0000256" key="5">
    <source>
        <dbReference type="ARBA" id="ARBA00004661"/>
    </source>
</evidence>